<evidence type="ECO:0000259" key="2">
    <source>
        <dbReference type="SMART" id="SM00849"/>
    </source>
</evidence>
<evidence type="ECO:0000313" key="4">
    <source>
        <dbReference type="Proteomes" id="UP000318065"/>
    </source>
</evidence>
<dbReference type="Pfam" id="PF12706">
    <property type="entry name" value="Lactamase_B_2"/>
    <property type="match status" value="1"/>
</dbReference>
<dbReference type="InterPro" id="IPR036866">
    <property type="entry name" value="RibonucZ/Hydroxyglut_hydro"/>
</dbReference>
<name>A0A510HHE5_9ACTN</name>
<reference evidence="3" key="1">
    <citation type="journal article" date="2019" name="Microbiol. Resour. Announc.">
        <title>Complete Genome Sequence of Rubrobacter xylanophilus Strain AA3-22, Isolated from Arima Onsen in Japan.</title>
        <authorList>
            <person name="Tomariguchi N."/>
            <person name="Miyazaki K."/>
        </authorList>
    </citation>
    <scope>NUCLEOTIDE SEQUENCE [LARGE SCALE GENOMIC DNA]</scope>
    <source>
        <strain evidence="3">AA3-22</strain>
    </source>
</reference>
<accession>A0A510HHE5</accession>
<feature type="domain" description="Metallo-beta-lactamase" evidence="2">
    <location>
        <begin position="16"/>
        <end position="193"/>
    </location>
</feature>
<proteinExistence type="predicted"/>
<dbReference type="CDD" id="cd16272">
    <property type="entry name" value="RNaseZ_MBL-fold"/>
    <property type="match status" value="1"/>
</dbReference>
<organism evidence="3 4">
    <name type="scientific">Rubrobacter xylanophilus</name>
    <dbReference type="NCBI Taxonomy" id="49319"/>
    <lineage>
        <taxon>Bacteria</taxon>
        <taxon>Bacillati</taxon>
        <taxon>Actinomycetota</taxon>
        <taxon>Rubrobacteria</taxon>
        <taxon>Rubrobacterales</taxon>
        <taxon>Rubrobacteraceae</taxon>
        <taxon>Rubrobacter</taxon>
    </lineage>
</organism>
<keyword evidence="1" id="KW-0540">Nuclease</keyword>
<dbReference type="SMART" id="SM00849">
    <property type="entry name" value="Lactamase_B"/>
    <property type="match status" value="1"/>
</dbReference>
<protein>
    <submittedName>
        <fullName evidence="3">MBL fold metallo-hydrolase</fullName>
    </submittedName>
</protein>
<sequence length="249" mass="26655">MTVVGSGTVVPNPERRQSCVAVECGGELIVFDLGSGALRGMLRAGLDPLEVDRVFLTHFHPDHTVDLPALLFTARYGSESPRTRPLHVCGPEPFAAFWDSLSGAWGEWISGDYLRITELPHGGGHLELPGGPLSWGPVPHRPESVGYRLAGDRGDFVYTGDTSYGEPVVALARGAHTLLTECSFPDESPVEGHLTPSGAATAAREAGVRRLVLTHLYPKVDTPELPERVRAAGFDGEVAVARDGMTLEV</sequence>
<keyword evidence="1" id="KW-0255">Endonuclease</keyword>
<dbReference type="RefSeq" id="WP_244299907.1">
    <property type="nucleotide sequence ID" value="NZ_AP019791.1"/>
</dbReference>
<dbReference type="PANTHER" id="PTHR46018:SF2">
    <property type="entry name" value="ZINC PHOSPHODIESTERASE ELAC PROTEIN 1"/>
    <property type="match status" value="1"/>
</dbReference>
<dbReference type="EMBL" id="AP019791">
    <property type="protein sequence ID" value="BBL78685.1"/>
    <property type="molecule type" value="Genomic_DNA"/>
</dbReference>
<dbReference type="Proteomes" id="UP000318065">
    <property type="component" value="Chromosome"/>
</dbReference>
<evidence type="ECO:0000313" key="3">
    <source>
        <dbReference type="EMBL" id="BBL78685.1"/>
    </source>
</evidence>
<evidence type="ECO:0000256" key="1">
    <source>
        <dbReference type="ARBA" id="ARBA00022759"/>
    </source>
</evidence>
<dbReference type="SUPFAM" id="SSF56281">
    <property type="entry name" value="Metallo-hydrolase/oxidoreductase"/>
    <property type="match status" value="1"/>
</dbReference>
<gene>
    <name evidence="3" type="ORF">RxyAA322_05390</name>
</gene>
<dbReference type="GO" id="GO:0042781">
    <property type="term" value="F:3'-tRNA processing endoribonuclease activity"/>
    <property type="evidence" value="ECO:0007669"/>
    <property type="project" value="TreeGrafter"/>
</dbReference>
<dbReference type="InterPro" id="IPR001279">
    <property type="entry name" value="Metallo-B-lactamas"/>
</dbReference>
<keyword evidence="3" id="KW-0378">Hydrolase</keyword>
<dbReference type="Gene3D" id="3.60.15.10">
    <property type="entry name" value="Ribonuclease Z/Hydroxyacylglutathione hydrolase-like"/>
    <property type="match status" value="2"/>
</dbReference>
<dbReference type="AlphaFoldDB" id="A0A510HHE5"/>
<keyword evidence="4" id="KW-1185">Reference proteome</keyword>
<dbReference type="PANTHER" id="PTHR46018">
    <property type="entry name" value="ZINC PHOSPHODIESTERASE ELAC PROTEIN 1"/>
    <property type="match status" value="1"/>
</dbReference>